<dbReference type="EMBL" id="JBEAFC010000008">
    <property type="protein sequence ID" value="KAL1545312.1"/>
    <property type="molecule type" value="Genomic_DNA"/>
</dbReference>
<proteinExistence type="predicted"/>
<dbReference type="GO" id="GO:0047148">
    <property type="term" value="F:methylamine-glutamate N-methyltransferase activity"/>
    <property type="evidence" value="ECO:0007669"/>
    <property type="project" value="UniProtKB-EC"/>
</dbReference>
<evidence type="ECO:0000313" key="2">
    <source>
        <dbReference type="Proteomes" id="UP001567538"/>
    </source>
</evidence>
<name>A0ABD1GMQ1_SALDI</name>
<protein>
    <submittedName>
        <fullName evidence="1">Methylamine--glutamate N-methyltransferase</fullName>
        <ecNumber evidence="1">2.1.1.21</ecNumber>
    </submittedName>
</protein>
<organism evidence="1 2">
    <name type="scientific">Salvia divinorum</name>
    <name type="common">Maria pastora</name>
    <name type="synonym">Diviner's sage</name>
    <dbReference type="NCBI Taxonomy" id="28513"/>
    <lineage>
        <taxon>Eukaryota</taxon>
        <taxon>Viridiplantae</taxon>
        <taxon>Streptophyta</taxon>
        <taxon>Embryophyta</taxon>
        <taxon>Tracheophyta</taxon>
        <taxon>Spermatophyta</taxon>
        <taxon>Magnoliopsida</taxon>
        <taxon>eudicotyledons</taxon>
        <taxon>Gunneridae</taxon>
        <taxon>Pentapetalae</taxon>
        <taxon>asterids</taxon>
        <taxon>lamiids</taxon>
        <taxon>Lamiales</taxon>
        <taxon>Lamiaceae</taxon>
        <taxon>Nepetoideae</taxon>
        <taxon>Mentheae</taxon>
        <taxon>Salviinae</taxon>
        <taxon>Salvia</taxon>
        <taxon>Salvia subgen. Calosphace</taxon>
    </lineage>
</organism>
<dbReference type="Proteomes" id="UP001567538">
    <property type="component" value="Unassembled WGS sequence"/>
</dbReference>
<reference evidence="1 2" key="1">
    <citation type="submission" date="2024-06" db="EMBL/GenBank/DDBJ databases">
        <title>A chromosome level genome sequence of Diviner's sage (Salvia divinorum).</title>
        <authorList>
            <person name="Ford S.A."/>
            <person name="Ro D.-K."/>
            <person name="Ness R.W."/>
            <person name="Phillips M.A."/>
        </authorList>
    </citation>
    <scope>NUCLEOTIDE SEQUENCE [LARGE SCALE GENOMIC DNA]</scope>
    <source>
        <strain evidence="1">SAF-2024a</strain>
        <tissue evidence="1">Leaf</tissue>
    </source>
</reference>
<dbReference type="EC" id="2.1.1.21" evidence="1"/>
<keyword evidence="1" id="KW-0489">Methyltransferase</keyword>
<keyword evidence="2" id="KW-1185">Reference proteome</keyword>
<accession>A0ABD1GMQ1</accession>
<dbReference type="GO" id="GO:0032259">
    <property type="term" value="P:methylation"/>
    <property type="evidence" value="ECO:0007669"/>
    <property type="project" value="UniProtKB-KW"/>
</dbReference>
<evidence type="ECO:0000313" key="1">
    <source>
        <dbReference type="EMBL" id="KAL1545312.1"/>
    </source>
</evidence>
<sequence>MCGCGIRSLRYLAEADGDFVLDNNVNLDYGAYDSYLSMNIDCMLQKTCCMLEWGRRQVVFFRIDPHSHGHIGRDVGEEKRRKK</sequence>
<keyword evidence="1" id="KW-0808">Transferase</keyword>
<dbReference type="AlphaFoldDB" id="A0ABD1GMQ1"/>
<comment type="caution">
    <text evidence="1">The sequence shown here is derived from an EMBL/GenBank/DDBJ whole genome shotgun (WGS) entry which is preliminary data.</text>
</comment>
<gene>
    <name evidence="1" type="ORF">AAHA92_22054</name>
</gene>